<comment type="subunit">
    <text evidence="11">The basal body constitutes a major portion of the flagellar organelle and consists of four rings (L,P,S, and M) mounted on a central rod. The M ring is integral to the inner membrane of the cell and may be connected to the flagellar rod via the S ring. The S (supramembrane ring) lies just distal to the M ring. The L and P rings lie in the outer membrane and the periplasmic space, respectively.</text>
</comment>
<evidence type="ECO:0000256" key="4">
    <source>
        <dbReference type="ARBA" id="ARBA00007971"/>
    </source>
</evidence>
<dbReference type="PANTHER" id="PTHR30046">
    <property type="entry name" value="FLAGELLAR M-RING PROTEIN"/>
    <property type="match status" value="1"/>
</dbReference>
<keyword evidence="8 13" id="KW-1133">Transmembrane helix</keyword>
<keyword evidence="7 13" id="KW-0812">Transmembrane</keyword>
<dbReference type="InterPro" id="IPR013556">
    <property type="entry name" value="Flag_M-ring_C"/>
</dbReference>
<comment type="similarity">
    <text evidence="4">Belongs to the FliF family.</text>
</comment>
<dbReference type="RefSeq" id="WP_184328987.1">
    <property type="nucleotide sequence ID" value="NZ_JACHHZ010000001.1"/>
</dbReference>
<evidence type="ECO:0000256" key="3">
    <source>
        <dbReference type="ARBA" id="ARBA00004651"/>
    </source>
</evidence>
<dbReference type="Gene3D" id="3.30.300.30">
    <property type="match status" value="1"/>
</dbReference>
<dbReference type="EMBL" id="JACHHZ010000001">
    <property type="protein sequence ID" value="MBB6091171.1"/>
    <property type="molecule type" value="Genomic_DNA"/>
</dbReference>
<evidence type="ECO:0000256" key="6">
    <source>
        <dbReference type="ARBA" id="ARBA00022475"/>
    </source>
</evidence>
<evidence type="ECO:0000256" key="8">
    <source>
        <dbReference type="ARBA" id="ARBA00022989"/>
    </source>
</evidence>
<dbReference type="InterPro" id="IPR006182">
    <property type="entry name" value="FliF_N_dom"/>
</dbReference>
<sequence>MMLSDYWRALNPQRRTGLIVGAIAIAALAAGGVAWLLLHDSYVVLHSGLRAEQVNELSHRLDGLKISHRIGEEGDAVEVRRSELGRARAAAAGRGVEAPPGVGLELFEESDFSTTDFAQRINYQRALQGELTRTIQTIEGVRGARVHVTLAESGLFKREAARATAAVSVALQPGIQLSSSQVRGIQRLVAAAVPQIRLDDVIVLDESGAALTRATRSDDEPSSAQLDIKREVDRYFEGKLQRLLLEVAPRGTASISVDALLDDRQIRVTTDQPLSAEGGDGADRPAGVLVKERQAQRGGAAGYAPVDSDASGGEDSTEWEHEYAVGRRTEQMLTAPGSIKRLSVSVVLQGAPAGLTEDAIARVVSAAIGLDVARGDAVTVLLIPRAQSVEEIDVEGPMRGEPATTGEPSAASTSSLVVQWWVFGILLLATAAAVVAWTRLQAAPQERPRDGDASAARDAELDALTRKVRDWMQARDVRERP</sequence>
<comment type="caution">
    <text evidence="16">The sequence shown here is derived from an EMBL/GenBank/DDBJ whole genome shotgun (WGS) entry which is preliminary data.</text>
</comment>
<reference evidence="16 17" key="1">
    <citation type="submission" date="2020-08" db="EMBL/GenBank/DDBJ databases">
        <title>Genomic Encyclopedia of Type Strains, Phase IV (KMG-IV): sequencing the most valuable type-strain genomes for metagenomic binning, comparative biology and taxonomic classification.</title>
        <authorList>
            <person name="Goeker M."/>
        </authorList>
    </citation>
    <scope>NUCLEOTIDE SEQUENCE [LARGE SCALE GENOMIC DNA]</scope>
    <source>
        <strain evidence="16 17">DSM 26723</strain>
    </source>
</reference>
<keyword evidence="16" id="KW-0282">Flagellum</keyword>
<comment type="subcellular location">
    <subcellularLocation>
        <location evidence="2">Bacterial flagellum basal body</location>
    </subcellularLocation>
    <subcellularLocation>
        <location evidence="3">Cell membrane</location>
        <topology evidence="3">Multi-pass membrane protein</topology>
    </subcellularLocation>
</comment>
<dbReference type="Pfam" id="PF01514">
    <property type="entry name" value="YscJ_FliF"/>
    <property type="match status" value="1"/>
</dbReference>
<dbReference type="PIRSF" id="PIRSF004862">
    <property type="entry name" value="FliF"/>
    <property type="match status" value="1"/>
</dbReference>
<dbReference type="GO" id="GO:0003774">
    <property type="term" value="F:cytoskeletal motor activity"/>
    <property type="evidence" value="ECO:0007669"/>
    <property type="project" value="InterPro"/>
</dbReference>
<evidence type="ECO:0000256" key="1">
    <source>
        <dbReference type="ARBA" id="ARBA00003820"/>
    </source>
</evidence>
<dbReference type="InterPro" id="IPR043427">
    <property type="entry name" value="YscJ/FliF"/>
</dbReference>
<feature type="region of interest" description="Disordered" evidence="12">
    <location>
        <begin position="294"/>
        <end position="315"/>
    </location>
</feature>
<evidence type="ECO:0000256" key="12">
    <source>
        <dbReference type="SAM" id="MobiDB-lite"/>
    </source>
</evidence>
<keyword evidence="16" id="KW-0966">Cell projection</keyword>
<dbReference type="NCBIfam" id="TIGR00206">
    <property type="entry name" value="fliF"/>
    <property type="match status" value="1"/>
</dbReference>
<name>A0A841HDK9_9GAMM</name>
<protein>
    <recommendedName>
        <fullName evidence="5">Flagellar M-ring protein</fullName>
    </recommendedName>
</protein>
<proteinExistence type="inferred from homology"/>
<feature type="transmembrane region" description="Helical" evidence="13">
    <location>
        <begin position="16"/>
        <end position="38"/>
    </location>
</feature>
<accession>A0A841HDK9</accession>
<dbReference type="PANTHER" id="PTHR30046:SF0">
    <property type="entry name" value="FLAGELLAR M-RING PROTEIN"/>
    <property type="match status" value="1"/>
</dbReference>
<evidence type="ECO:0000256" key="10">
    <source>
        <dbReference type="ARBA" id="ARBA00023143"/>
    </source>
</evidence>
<evidence type="ECO:0000259" key="15">
    <source>
        <dbReference type="Pfam" id="PF08345"/>
    </source>
</evidence>
<dbReference type="GO" id="GO:0009431">
    <property type="term" value="C:bacterial-type flagellum basal body, MS ring"/>
    <property type="evidence" value="ECO:0007669"/>
    <property type="project" value="InterPro"/>
</dbReference>
<dbReference type="InterPro" id="IPR000067">
    <property type="entry name" value="FlgMring_FliF"/>
</dbReference>
<evidence type="ECO:0000256" key="5">
    <source>
        <dbReference type="ARBA" id="ARBA00017949"/>
    </source>
</evidence>
<evidence type="ECO:0000256" key="11">
    <source>
        <dbReference type="ARBA" id="ARBA00025936"/>
    </source>
</evidence>
<keyword evidence="10" id="KW-0975">Bacterial flagellum</keyword>
<feature type="domain" description="Flagellar M-ring N-terminal" evidence="14">
    <location>
        <begin position="40"/>
        <end position="212"/>
    </location>
</feature>
<evidence type="ECO:0000259" key="14">
    <source>
        <dbReference type="Pfam" id="PF01514"/>
    </source>
</evidence>
<keyword evidence="17" id="KW-1185">Reference proteome</keyword>
<dbReference type="AlphaFoldDB" id="A0A841HDK9"/>
<dbReference type="InterPro" id="IPR045851">
    <property type="entry name" value="AMP-bd_C_sf"/>
</dbReference>
<comment type="function">
    <text evidence="1">The M ring may be actively involved in energy transduction.</text>
</comment>
<dbReference type="GO" id="GO:0071973">
    <property type="term" value="P:bacterial-type flagellum-dependent cell motility"/>
    <property type="evidence" value="ECO:0007669"/>
    <property type="project" value="InterPro"/>
</dbReference>
<evidence type="ECO:0000256" key="13">
    <source>
        <dbReference type="SAM" id="Phobius"/>
    </source>
</evidence>
<keyword evidence="6" id="KW-1003">Cell membrane</keyword>
<evidence type="ECO:0000313" key="17">
    <source>
        <dbReference type="Proteomes" id="UP000588068"/>
    </source>
</evidence>
<keyword evidence="9 13" id="KW-0472">Membrane</keyword>
<evidence type="ECO:0000256" key="7">
    <source>
        <dbReference type="ARBA" id="ARBA00022692"/>
    </source>
</evidence>
<gene>
    <name evidence="16" type="ORF">HNQ60_000017</name>
</gene>
<evidence type="ECO:0000256" key="9">
    <source>
        <dbReference type="ARBA" id="ARBA00023136"/>
    </source>
</evidence>
<dbReference type="Proteomes" id="UP000588068">
    <property type="component" value="Unassembled WGS sequence"/>
</dbReference>
<dbReference type="Pfam" id="PF08345">
    <property type="entry name" value="YscJ_FliF_C"/>
    <property type="match status" value="1"/>
</dbReference>
<evidence type="ECO:0000313" key="16">
    <source>
        <dbReference type="EMBL" id="MBB6091171.1"/>
    </source>
</evidence>
<organism evidence="16 17">
    <name type="scientific">Povalibacter uvarum</name>
    <dbReference type="NCBI Taxonomy" id="732238"/>
    <lineage>
        <taxon>Bacteria</taxon>
        <taxon>Pseudomonadati</taxon>
        <taxon>Pseudomonadota</taxon>
        <taxon>Gammaproteobacteria</taxon>
        <taxon>Steroidobacterales</taxon>
        <taxon>Steroidobacteraceae</taxon>
        <taxon>Povalibacter</taxon>
    </lineage>
</organism>
<evidence type="ECO:0000256" key="2">
    <source>
        <dbReference type="ARBA" id="ARBA00004117"/>
    </source>
</evidence>
<dbReference type="PRINTS" id="PR01009">
    <property type="entry name" value="FLGMRINGFLIF"/>
</dbReference>
<dbReference type="GO" id="GO:0005886">
    <property type="term" value="C:plasma membrane"/>
    <property type="evidence" value="ECO:0007669"/>
    <property type="project" value="UniProtKB-SubCell"/>
</dbReference>
<keyword evidence="16" id="KW-0969">Cilium</keyword>
<feature type="transmembrane region" description="Helical" evidence="13">
    <location>
        <begin position="420"/>
        <end position="440"/>
    </location>
</feature>
<feature type="domain" description="Flagellar M-ring C-terminal" evidence="15">
    <location>
        <begin position="287"/>
        <end position="381"/>
    </location>
</feature>